<dbReference type="AlphaFoldDB" id="A0A0E0J6Z8"/>
<sequence length="293" mass="32517">MADGTTTELNITPANMLPSRNISAKALQLVRRRRHRSAYGSDEMDAPLLRSLPSLGQALLSSSPAPARMLSAAASDALVEIKPGEISMVSGIPKEHLRRKVLLWTYSDLCSVDRFASPHRSVWESLEMSRFGGFFWLLLGLGIEPGELGRNVLARARPRQSARSSLRNTLFASARPRNDVMLKKLGRISPVRLFCDKANMRSAGRRDKPSGMELSRRFWSNSSCTIFVRFTSDGGMWPEIELWLSRSTVRFSNASSHRGTPPTIEVVVIEVRDVEGGAIAEHVRYLAGERVVA</sequence>
<evidence type="ECO:0000313" key="1">
    <source>
        <dbReference type="EnsemblPlants" id="ONIVA12G03160.1"/>
    </source>
</evidence>
<name>A0A0E0J6Z8_ORYNI</name>
<proteinExistence type="predicted"/>
<keyword evidence="2" id="KW-1185">Reference proteome</keyword>
<dbReference type="Proteomes" id="UP000006591">
    <property type="component" value="Chromosome 12"/>
</dbReference>
<evidence type="ECO:0000313" key="2">
    <source>
        <dbReference type="Proteomes" id="UP000006591"/>
    </source>
</evidence>
<accession>A0A0E0J6Z8</accession>
<reference evidence="1" key="1">
    <citation type="submission" date="2015-04" db="UniProtKB">
        <authorList>
            <consortium name="EnsemblPlants"/>
        </authorList>
    </citation>
    <scope>IDENTIFICATION</scope>
    <source>
        <strain evidence="1">SL10</strain>
    </source>
</reference>
<dbReference type="Gramene" id="ONIVA12G03160.1">
    <property type="protein sequence ID" value="ONIVA12G03160.1"/>
    <property type="gene ID" value="ONIVA12G03160"/>
</dbReference>
<dbReference type="OMA" id="WPEIELW"/>
<dbReference type="HOGENOM" id="CLU_1181837_0_0_1"/>
<protein>
    <submittedName>
        <fullName evidence="1">Uncharacterized protein</fullName>
    </submittedName>
</protein>
<dbReference type="EnsemblPlants" id="ONIVA12G03160.1">
    <property type="protein sequence ID" value="ONIVA12G03160.1"/>
    <property type="gene ID" value="ONIVA12G03160"/>
</dbReference>
<reference evidence="1" key="2">
    <citation type="submission" date="2018-04" db="EMBL/GenBank/DDBJ databases">
        <title>OnivRS2 (Oryza nivara Reference Sequence Version 2).</title>
        <authorList>
            <person name="Zhang J."/>
            <person name="Kudrna D."/>
            <person name="Lee S."/>
            <person name="Talag J."/>
            <person name="Rajasekar S."/>
            <person name="Welchert J."/>
            <person name="Hsing Y.-I."/>
            <person name="Wing R.A."/>
        </authorList>
    </citation>
    <scope>NUCLEOTIDE SEQUENCE [LARGE SCALE GENOMIC DNA]</scope>
    <source>
        <strain evidence="1">SL10</strain>
    </source>
</reference>
<organism evidence="1">
    <name type="scientific">Oryza nivara</name>
    <name type="common">Indian wild rice</name>
    <name type="synonym">Oryza sativa f. spontanea</name>
    <dbReference type="NCBI Taxonomy" id="4536"/>
    <lineage>
        <taxon>Eukaryota</taxon>
        <taxon>Viridiplantae</taxon>
        <taxon>Streptophyta</taxon>
        <taxon>Embryophyta</taxon>
        <taxon>Tracheophyta</taxon>
        <taxon>Spermatophyta</taxon>
        <taxon>Magnoliopsida</taxon>
        <taxon>Liliopsida</taxon>
        <taxon>Poales</taxon>
        <taxon>Poaceae</taxon>
        <taxon>BOP clade</taxon>
        <taxon>Oryzoideae</taxon>
        <taxon>Oryzeae</taxon>
        <taxon>Oryzinae</taxon>
        <taxon>Oryza</taxon>
    </lineage>
</organism>